<evidence type="ECO:0000313" key="3">
    <source>
        <dbReference type="EMBL" id="SVA19828.1"/>
    </source>
</evidence>
<evidence type="ECO:0008006" key="4">
    <source>
        <dbReference type="Google" id="ProtNLM"/>
    </source>
</evidence>
<dbReference type="PIRSF" id="PIRSF029557">
    <property type="entry name" value="UCP029557"/>
    <property type="match status" value="1"/>
</dbReference>
<dbReference type="EMBL" id="UINC01005209">
    <property type="protein sequence ID" value="SVA19828.1"/>
    <property type="molecule type" value="Genomic_DNA"/>
</dbReference>
<accession>A0A381TWH3</accession>
<gene>
    <name evidence="3" type="ORF">METZ01_LOCUS72682</name>
</gene>
<dbReference type="InterPro" id="IPR010707">
    <property type="entry name" value="DUF1285"/>
</dbReference>
<dbReference type="AlphaFoldDB" id="A0A381TWH3"/>
<dbReference type="Pfam" id="PF21028">
    <property type="entry name" value="DUF1285_C"/>
    <property type="match status" value="1"/>
</dbReference>
<dbReference type="Gene3D" id="2.30.270.10">
    <property type="entry name" value="duf1285 protein"/>
    <property type="match status" value="1"/>
</dbReference>
<dbReference type="Gene3D" id="3.10.540.10">
    <property type="entry name" value="duf1285 like domain"/>
    <property type="match status" value="1"/>
</dbReference>
<dbReference type="InterPro" id="IPR048342">
    <property type="entry name" value="DUF1285_C"/>
</dbReference>
<sequence>MVDLSKVLKEAEAVNSESHDGYPPVEKWNPDHCGDIGLEIKSDGTWFYMNSPIGRERIVNLFSRILRKEEDGSYVLVTPVEKIFIDVEDVPFIATYVDIVDKGKSCNLKFHTNVGDTVIACEDYPIRVEIDKKTMEPKPYVLIRSDLEAKIYRSVFYELVDIAEDHNGKFGVWSGGCFFPFMDSKELNKI</sequence>
<organism evidence="3">
    <name type="scientific">marine metagenome</name>
    <dbReference type="NCBI Taxonomy" id="408172"/>
    <lineage>
        <taxon>unclassified sequences</taxon>
        <taxon>metagenomes</taxon>
        <taxon>ecological metagenomes</taxon>
    </lineage>
</organism>
<proteinExistence type="predicted"/>
<name>A0A381TWH3_9ZZZZ</name>
<dbReference type="InterPro" id="IPR048341">
    <property type="entry name" value="DUF1285_N"/>
</dbReference>
<dbReference type="Gene3D" id="2.20.70.10">
    <property type="match status" value="1"/>
</dbReference>
<dbReference type="InterPro" id="IPR023361">
    <property type="entry name" value="DUF1285_beta_roll_sf"/>
</dbReference>
<feature type="domain" description="DUF1285" evidence="1">
    <location>
        <begin position="23"/>
        <end position="90"/>
    </location>
</feature>
<reference evidence="3" key="1">
    <citation type="submission" date="2018-05" db="EMBL/GenBank/DDBJ databases">
        <authorList>
            <person name="Lanie J.A."/>
            <person name="Ng W.-L."/>
            <person name="Kazmierczak K.M."/>
            <person name="Andrzejewski T.M."/>
            <person name="Davidsen T.M."/>
            <person name="Wayne K.J."/>
            <person name="Tettelin H."/>
            <person name="Glass J.I."/>
            <person name="Rusch D."/>
            <person name="Podicherti R."/>
            <person name="Tsui H.-C.T."/>
            <person name="Winkler M.E."/>
        </authorList>
    </citation>
    <scope>NUCLEOTIDE SEQUENCE</scope>
</reference>
<evidence type="ECO:0000259" key="1">
    <source>
        <dbReference type="Pfam" id="PF06938"/>
    </source>
</evidence>
<dbReference type="Pfam" id="PF06938">
    <property type="entry name" value="DUF1285_N"/>
    <property type="match status" value="1"/>
</dbReference>
<feature type="domain" description="DUF1285" evidence="2">
    <location>
        <begin position="91"/>
        <end position="180"/>
    </location>
</feature>
<evidence type="ECO:0000259" key="2">
    <source>
        <dbReference type="Pfam" id="PF21028"/>
    </source>
</evidence>
<protein>
    <recommendedName>
        <fullName evidence="4">Proteophosphoglycan</fullName>
    </recommendedName>
</protein>